<protein>
    <submittedName>
        <fullName evidence="2">Uncharacterized protein</fullName>
    </submittedName>
</protein>
<gene>
    <name evidence="2" type="ORF">JKK62_00890</name>
</gene>
<dbReference type="AlphaFoldDB" id="A0A934TY58"/>
<feature type="compositionally biased region" description="Basic and acidic residues" evidence="1">
    <location>
        <begin position="281"/>
        <end position="293"/>
    </location>
</feature>
<evidence type="ECO:0000313" key="3">
    <source>
        <dbReference type="Proteomes" id="UP000633365"/>
    </source>
</evidence>
<evidence type="ECO:0000313" key="2">
    <source>
        <dbReference type="EMBL" id="MBK6087225.1"/>
    </source>
</evidence>
<keyword evidence="3" id="KW-1185">Reference proteome</keyword>
<dbReference type="Proteomes" id="UP000633365">
    <property type="component" value="Unassembled WGS sequence"/>
</dbReference>
<feature type="region of interest" description="Disordered" evidence="1">
    <location>
        <begin position="278"/>
        <end position="308"/>
    </location>
</feature>
<proteinExistence type="predicted"/>
<comment type="caution">
    <text evidence="2">The sequence shown here is derived from an EMBL/GenBank/DDBJ whole genome shotgun (WGS) entry which is preliminary data.</text>
</comment>
<organism evidence="2 3">
    <name type="scientific">Ruminococcus difficilis</name>
    <dbReference type="NCBI Taxonomy" id="2763069"/>
    <lineage>
        <taxon>Bacteria</taxon>
        <taxon>Bacillati</taxon>
        <taxon>Bacillota</taxon>
        <taxon>Clostridia</taxon>
        <taxon>Eubacteriales</taxon>
        <taxon>Oscillospiraceae</taxon>
        <taxon>Ruminococcus</taxon>
    </lineage>
</organism>
<sequence length="308" mass="35887">MQLEEARYSYRNSQQISSQTGLIGYLRADMGTNGNEFWSTWNDYRKDLKTDDFKSEFDDVINSFREKGQFLSDRQTLSRFCDDSQNALEFGERYGAGRDYGVRVNTQDYAYLMRLNPHKGEYNLYCYCYRKDWLDHHLERARRGIRFINPHYKELFRIPDGDHIRITYPDGSHKDRTCRYIDDSHVEVDNNLYHICEFAEIMESNGNTVVPLRASLPDQCYTFVEGLNMIAIINKGELGYTDAKSANGRPIENRAMVDKLNAQLGVTKAQYAAMKQGSRFGFDKPDADPKSYDENGQAIKPKQKDRER</sequence>
<accession>A0A934TY58</accession>
<reference evidence="2" key="1">
    <citation type="submission" date="2021-01" db="EMBL/GenBank/DDBJ databases">
        <title>Genome public.</title>
        <authorList>
            <person name="Liu C."/>
            <person name="Sun Q."/>
        </authorList>
    </citation>
    <scope>NUCLEOTIDE SEQUENCE</scope>
    <source>
        <strain evidence="2">M6</strain>
    </source>
</reference>
<evidence type="ECO:0000256" key="1">
    <source>
        <dbReference type="SAM" id="MobiDB-lite"/>
    </source>
</evidence>
<dbReference type="EMBL" id="JAEQMG010000013">
    <property type="protein sequence ID" value="MBK6087225.1"/>
    <property type="molecule type" value="Genomic_DNA"/>
</dbReference>
<name>A0A934TY58_9FIRM</name>